<dbReference type="AlphaFoldDB" id="A0A816XBJ7"/>
<sequence length="73" mass="8711">MSFKDVKFGPHESELRFRLIHFWEARNVRTKLLIGLSNASHRPRGNYYSGLHPSWEDGHLFATHENWWHLQAP</sequence>
<dbReference type="EMBL" id="HG994356">
    <property type="protein sequence ID" value="CAF2144978.1"/>
    <property type="molecule type" value="Genomic_DNA"/>
</dbReference>
<gene>
    <name evidence="1" type="ORF">DARMORV10_A02P42010.1</name>
</gene>
<name>A0A816XBJ7_BRANA</name>
<dbReference type="Proteomes" id="UP001295469">
    <property type="component" value="Chromosome A02"/>
</dbReference>
<reference evidence="1" key="1">
    <citation type="submission" date="2021-01" db="EMBL/GenBank/DDBJ databases">
        <authorList>
            <consortium name="Genoscope - CEA"/>
            <person name="William W."/>
        </authorList>
    </citation>
    <scope>NUCLEOTIDE SEQUENCE</scope>
</reference>
<organism evidence="1">
    <name type="scientific">Brassica napus</name>
    <name type="common">Rape</name>
    <dbReference type="NCBI Taxonomy" id="3708"/>
    <lineage>
        <taxon>Eukaryota</taxon>
        <taxon>Viridiplantae</taxon>
        <taxon>Streptophyta</taxon>
        <taxon>Embryophyta</taxon>
        <taxon>Tracheophyta</taxon>
        <taxon>Spermatophyta</taxon>
        <taxon>Magnoliopsida</taxon>
        <taxon>eudicotyledons</taxon>
        <taxon>Gunneridae</taxon>
        <taxon>Pentapetalae</taxon>
        <taxon>rosids</taxon>
        <taxon>malvids</taxon>
        <taxon>Brassicales</taxon>
        <taxon>Brassicaceae</taxon>
        <taxon>Brassiceae</taxon>
        <taxon>Brassica</taxon>
    </lineage>
</organism>
<evidence type="ECO:0000313" key="1">
    <source>
        <dbReference type="EMBL" id="CAF2144978.1"/>
    </source>
</evidence>
<proteinExistence type="predicted"/>
<accession>A0A816XBJ7</accession>
<protein>
    <submittedName>
        <fullName evidence="1">(rape) hypothetical protein</fullName>
    </submittedName>
</protein>